<gene>
    <name evidence="2" type="ORF">L198_03755</name>
</gene>
<feature type="transmembrane region" description="Helical" evidence="1">
    <location>
        <begin position="87"/>
        <end position="105"/>
    </location>
</feature>
<name>A0A1E3JCC4_9TREE</name>
<protein>
    <submittedName>
        <fullName evidence="2">Uncharacterized protein</fullName>
    </submittedName>
</protein>
<dbReference type="AlphaFoldDB" id="A0A1E3JCC4"/>
<feature type="transmembrane region" description="Helical" evidence="1">
    <location>
        <begin position="111"/>
        <end position="132"/>
    </location>
</feature>
<proteinExistence type="predicted"/>
<evidence type="ECO:0000313" key="2">
    <source>
        <dbReference type="EMBL" id="ODN98509.1"/>
    </source>
</evidence>
<dbReference type="OrthoDB" id="10468413at2759"/>
<comment type="caution">
    <text evidence="2">The sequence shown here is derived from an EMBL/GenBank/DDBJ whole genome shotgun (WGS) entry which is preliminary data.</text>
</comment>
<dbReference type="RefSeq" id="XP_019032371.1">
    <property type="nucleotide sequence ID" value="XM_019175881.1"/>
</dbReference>
<reference evidence="2 3" key="1">
    <citation type="submission" date="2016-06" db="EMBL/GenBank/DDBJ databases">
        <title>Evolution of pathogenesis and genome organization in the Tremellales.</title>
        <authorList>
            <person name="Cuomo C."/>
            <person name="Litvintseva A."/>
            <person name="Heitman J."/>
            <person name="Chen Y."/>
            <person name="Sun S."/>
            <person name="Springer D."/>
            <person name="Dromer F."/>
            <person name="Young S."/>
            <person name="Zeng Q."/>
            <person name="Chapman S."/>
            <person name="Gujja S."/>
            <person name="Saif S."/>
            <person name="Birren B."/>
        </authorList>
    </citation>
    <scope>NUCLEOTIDE SEQUENCE [LARGE SCALE GENOMIC DNA]</scope>
    <source>
        <strain evidence="2 3">CBS 7118</strain>
    </source>
</reference>
<keyword evidence="1" id="KW-0812">Transmembrane</keyword>
<keyword evidence="3" id="KW-1185">Reference proteome</keyword>
<evidence type="ECO:0000313" key="3">
    <source>
        <dbReference type="Proteomes" id="UP000094819"/>
    </source>
</evidence>
<keyword evidence="1" id="KW-0472">Membrane</keyword>
<keyword evidence="1" id="KW-1133">Transmembrane helix</keyword>
<dbReference type="Proteomes" id="UP000094819">
    <property type="component" value="Unassembled WGS sequence"/>
</dbReference>
<accession>A0A1E3JCC4</accession>
<dbReference type="EMBL" id="AWGH01000009">
    <property type="protein sequence ID" value="ODN98509.1"/>
    <property type="molecule type" value="Genomic_DNA"/>
</dbReference>
<evidence type="ECO:0000256" key="1">
    <source>
        <dbReference type="SAM" id="Phobius"/>
    </source>
</evidence>
<dbReference type="GeneID" id="30192968"/>
<sequence>MSIPYDETEGESDESSSKQSVAARAAIDIIDILDLSDSEPFQSEYTPLCNGWQHVDNNTTVMMVRNSPQVQNGRWIYPILRDRLGDAYIWATAFVGALLIIPILIAVIAAYVVILCTCLFWALCLLLLVSLCQFTGSSE</sequence>
<organism evidence="2 3">
    <name type="scientific">Cryptococcus wingfieldii CBS 7118</name>
    <dbReference type="NCBI Taxonomy" id="1295528"/>
    <lineage>
        <taxon>Eukaryota</taxon>
        <taxon>Fungi</taxon>
        <taxon>Dikarya</taxon>
        <taxon>Basidiomycota</taxon>
        <taxon>Agaricomycotina</taxon>
        <taxon>Tremellomycetes</taxon>
        <taxon>Tremellales</taxon>
        <taxon>Cryptococcaceae</taxon>
        <taxon>Cryptococcus</taxon>
    </lineage>
</organism>